<feature type="region of interest" description="Disordered" evidence="1">
    <location>
        <begin position="75"/>
        <end position="95"/>
    </location>
</feature>
<feature type="compositionally biased region" description="Polar residues" evidence="1">
    <location>
        <begin position="228"/>
        <end position="238"/>
    </location>
</feature>
<feature type="compositionally biased region" description="Low complexity" evidence="1">
    <location>
        <begin position="340"/>
        <end position="350"/>
    </location>
</feature>
<name>A0A9K3LH93_9STRA</name>
<proteinExistence type="predicted"/>
<reference evidence="3" key="1">
    <citation type="journal article" date="2021" name="Sci. Rep.">
        <title>Diploid genomic architecture of Nitzschia inconspicua, an elite biomass production diatom.</title>
        <authorList>
            <person name="Oliver A."/>
            <person name="Podell S."/>
            <person name="Pinowska A."/>
            <person name="Traller J.C."/>
            <person name="Smith S.R."/>
            <person name="McClure R."/>
            <person name="Beliaev A."/>
            <person name="Bohutskyi P."/>
            <person name="Hill E.A."/>
            <person name="Rabines A."/>
            <person name="Zheng H."/>
            <person name="Allen L.Z."/>
            <person name="Kuo A."/>
            <person name="Grigoriev I.V."/>
            <person name="Allen A.E."/>
            <person name="Hazlebeck D."/>
            <person name="Allen E.E."/>
        </authorList>
    </citation>
    <scope>NUCLEOTIDE SEQUENCE</scope>
    <source>
        <strain evidence="3">Hildebrandi</strain>
    </source>
</reference>
<evidence type="ECO:0000256" key="1">
    <source>
        <dbReference type="SAM" id="MobiDB-lite"/>
    </source>
</evidence>
<dbReference type="SMART" id="SM00717">
    <property type="entry name" value="SANT"/>
    <property type="match status" value="1"/>
</dbReference>
<dbReference type="EMBL" id="JAGRRH010000013">
    <property type="protein sequence ID" value="KAG7360906.1"/>
    <property type="molecule type" value="Genomic_DNA"/>
</dbReference>
<feature type="region of interest" description="Disordered" evidence="1">
    <location>
        <begin position="340"/>
        <end position="371"/>
    </location>
</feature>
<feature type="compositionally biased region" description="Polar residues" evidence="1">
    <location>
        <begin position="259"/>
        <end position="280"/>
    </location>
</feature>
<evidence type="ECO:0000313" key="3">
    <source>
        <dbReference type="EMBL" id="KAG7360906.1"/>
    </source>
</evidence>
<evidence type="ECO:0000259" key="2">
    <source>
        <dbReference type="PROSITE" id="PS50090"/>
    </source>
</evidence>
<keyword evidence="4" id="KW-1185">Reference proteome</keyword>
<feature type="domain" description="Myb-like" evidence="2">
    <location>
        <begin position="776"/>
        <end position="830"/>
    </location>
</feature>
<feature type="compositionally biased region" description="Basic and acidic residues" evidence="1">
    <location>
        <begin position="586"/>
        <end position="621"/>
    </location>
</feature>
<feature type="compositionally biased region" description="Basic and acidic residues" evidence="1">
    <location>
        <begin position="515"/>
        <end position="528"/>
    </location>
</feature>
<feature type="region of interest" description="Disordered" evidence="1">
    <location>
        <begin position="150"/>
        <end position="181"/>
    </location>
</feature>
<feature type="region of interest" description="Disordered" evidence="1">
    <location>
        <begin position="586"/>
        <end position="627"/>
    </location>
</feature>
<reference evidence="3" key="2">
    <citation type="submission" date="2021-04" db="EMBL/GenBank/DDBJ databases">
        <authorList>
            <person name="Podell S."/>
        </authorList>
    </citation>
    <scope>NUCLEOTIDE SEQUENCE</scope>
    <source>
        <strain evidence="3">Hildebrandi</strain>
    </source>
</reference>
<comment type="caution">
    <text evidence="3">The sequence shown here is derived from an EMBL/GenBank/DDBJ whole genome shotgun (WGS) entry which is preliminary data.</text>
</comment>
<accession>A0A9K3LH93</accession>
<sequence>MLGLKRVLFPVSSPESPIEVVTQKGQKRQRITISLDQGLKPRVQQRPLNCSAHSHSRAVLTGGVLASITDRDMERARRGRLTRESKRRRGDRTSKAVGSILMNLEYVGKINKDNQNNLGERKPRPPEMRTIPMGCLMEVAQLRNRSTQPFVPHTAGRRRSRTSLRQMKTKDHRKNRINAAPKRLGRRNLFLSKVDSLILCSTSQMRSKIAPITSSVSRECTFEKKSTSKSNSAGNSNRPRGALRLLPKKSTKRTKDTNTKQCLMQEDSSPNKPQNESTGESLITSATLEGGQGHELNFSQPLRRHVSTSGSHNPTKEEVCGTIYESGSKALSPPPIISIPISSTTSTGSSRAKMNNTGTKFGSPLPRETEFSDDSSAEDVAASITPLTALNQIGRTAYTVDKMVTNNLREDLTTTQPSIADVIAPFVENAARTENSEGLNRCRQSIKLADENPVSLKTHESRDGKRFKRSVLERRRSMRNPQKENKLEKEDENGLKYPRRSKRNRSRPHWFGRQFDIKTANEKNHPEDSLNYPIGTKVRKLFDMQDWIEGEVVSIDVETALNKNKYEDGVSKDVDEDELRVYVQRREDVKQQHSSKSENEKSNDKGHVSSEDGKKTCEHETTVSNHSEFEEDDLFNATPLRRILIGNDSEDGTKDEMLTASTADCNNKMLVHEEDDIFEGTPSHDFNGDDAGEVNGQNIQHLEENKSTVSRRTRKPPKRFGVYEKDIQEACPPVNQFAPTKSSSKKTGRMTENGKKDRAGTVAQIKLIENERGQKGEEKNTQEWTSAELQALLSAHRNVNPQSISFWEDISSFVSTKSSEECMEKWFSFAKTPLVKKKDNEKKVKVSGTPFYESHLHASEDDIFNATPMRGIFQTSEDRDVEASIDLRQLEQISKMATEIEVKVFESQGIDEGRLDSQKCKQPQGYKTYIQQIGRNMRQKEHRAQRVKQCSVYTLSYGKHLQERSSNGDYEINCRLSPGGTLQMKTSDGALTDDHFEEENEGDGESAVA</sequence>
<feature type="compositionally biased region" description="Basic and acidic residues" evidence="1">
    <location>
        <begin position="75"/>
        <end position="84"/>
    </location>
</feature>
<protein>
    <submittedName>
        <fullName evidence="3">Myb-like DNA-binding protein</fullName>
    </submittedName>
</protein>
<dbReference type="CDD" id="cd00167">
    <property type="entry name" value="SANT"/>
    <property type="match status" value="1"/>
</dbReference>
<dbReference type="GO" id="GO:0003677">
    <property type="term" value="F:DNA binding"/>
    <property type="evidence" value="ECO:0007669"/>
    <property type="project" value="UniProtKB-KW"/>
</dbReference>
<feature type="region of interest" description="Disordered" evidence="1">
    <location>
        <begin position="214"/>
        <end position="280"/>
    </location>
</feature>
<dbReference type="Proteomes" id="UP000693970">
    <property type="component" value="Unassembled WGS sequence"/>
</dbReference>
<feature type="compositionally biased region" description="Acidic residues" evidence="1">
    <location>
        <begin position="995"/>
        <end position="1009"/>
    </location>
</feature>
<feature type="region of interest" description="Disordered" evidence="1">
    <location>
        <begin position="978"/>
        <end position="1009"/>
    </location>
</feature>
<keyword evidence="3" id="KW-0238">DNA-binding</keyword>
<feature type="compositionally biased region" description="Basic residues" evidence="1">
    <location>
        <begin position="497"/>
        <end position="510"/>
    </location>
</feature>
<dbReference type="InterPro" id="IPR001005">
    <property type="entry name" value="SANT/Myb"/>
</dbReference>
<gene>
    <name evidence="3" type="ORF">IV203_036005</name>
</gene>
<dbReference type="OrthoDB" id="49671at2759"/>
<feature type="region of interest" description="Disordered" evidence="1">
    <location>
        <begin position="733"/>
        <end position="755"/>
    </location>
</feature>
<feature type="compositionally biased region" description="Basic and acidic residues" evidence="1">
    <location>
        <begin position="457"/>
        <end position="494"/>
    </location>
</feature>
<dbReference type="AlphaFoldDB" id="A0A9K3LH93"/>
<feature type="region of interest" description="Disordered" evidence="1">
    <location>
        <begin position="453"/>
        <end position="531"/>
    </location>
</feature>
<dbReference type="PROSITE" id="PS50090">
    <property type="entry name" value="MYB_LIKE"/>
    <property type="match status" value="1"/>
</dbReference>
<organism evidence="3 4">
    <name type="scientific">Nitzschia inconspicua</name>
    <dbReference type="NCBI Taxonomy" id="303405"/>
    <lineage>
        <taxon>Eukaryota</taxon>
        <taxon>Sar</taxon>
        <taxon>Stramenopiles</taxon>
        <taxon>Ochrophyta</taxon>
        <taxon>Bacillariophyta</taxon>
        <taxon>Bacillariophyceae</taxon>
        <taxon>Bacillariophycidae</taxon>
        <taxon>Bacillariales</taxon>
        <taxon>Bacillariaceae</taxon>
        <taxon>Nitzschia</taxon>
    </lineage>
</organism>
<evidence type="ECO:0000313" key="4">
    <source>
        <dbReference type="Proteomes" id="UP000693970"/>
    </source>
</evidence>